<proteinExistence type="predicted"/>
<gene>
    <name evidence="1" type="ORF">JR316_009653</name>
</gene>
<name>A0A8H7XQH6_PSICU</name>
<dbReference type="AlphaFoldDB" id="A0A8H7XQH6"/>
<evidence type="ECO:0000313" key="1">
    <source>
        <dbReference type="EMBL" id="KAG5164963.1"/>
    </source>
</evidence>
<accession>A0A8H7XQH6</accession>
<comment type="caution">
    <text evidence="1">The sequence shown here is derived from an EMBL/GenBank/DDBJ whole genome shotgun (WGS) entry which is preliminary data.</text>
</comment>
<sequence>MSLTAHGTIMHVDQRFTALFIIDAETRVRYTGQFFGPTTDFVSEHAVMTYTTLDHVFSSSQMTCAFGTHEIQLRSEAGRVVINGSVLWPLPDIPTRALVGEWKVST</sequence>
<protein>
    <submittedName>
        <fullName evidence="1">Uncharacterized protein</fullName>
    </submittedName>
</protein>
<organism evidence="1">
    <name type="scientific">Psilocybe cubensis</name>
    <name type="common">Psychedelic mushroom</name>
    <name type="synonym">Stropharia cubensis</name>
    <dbReference type="NCBI Taxonomy" id="181762"/>
    <lineage>
        <taxon>Eukaryota</taxon>
        <taxon>Fungi</taxon>
        <taxon>Dikarya</taxon>
        <taxon>Basidiomycota</taxon>
        <taxon>Agaricomycotina</taxon>
        <taxon>Agaricomycetes</taxon>
        <taxon>Agaricomycetidae</taxon>
        <taxon>Agaricales</taxon>
        <taxon>Agaricineae</taxon>
        <taxon>Strophariaceae</taxon>
        <taxon>Psilocybe</taxon>
    </lineage>
</organism>
<reference evidence="1" key="1">
    <citation type="submission" date="2021-02" db="EMBL/GenBank/DDBJ databases">
        <title>Psilocybe cubensis genome.</title>
        <authorList>
            <person name="Mckernan K.J."/>
            <person name="Crawford S."/>
            <person name="Trippe A."/>
            <person name="Kane L.T."/>
            <person name="Mclaughlin S."/>
        </authorList>
    </citation>
    <scope>NUCLEOTIDE SEQUENCE [LARGE SCALE GENOMIC DNA]</scope>
    <source>
        <strain evidence="1">MGC-MH-2018</strain>
    </source>
</reference>
<dbReference type="EMBL" id="JAFIQS010000010">
    <property type="protein sequence ID" value="KAG5164963.1"/>
    <property type="molecule type" value="Genomic_DNA"/>
</dbReference>